<evidence type="ECO:0000259" key="2">
    <source>
        <dbReference type="PROSITE" id="PS50940"/>
    </source>
</evidence>
<accession>A0ABD3T3C0</accession>
<reference evidence="3 4" key="1">
    <citation type="submission" date="2024-11" db="EMBL/GenBank/DDBJ databases">
        <title>Chromosome-level genome assembly of the freshwater bivalve Anodonta woodiana.</title>
        <authorList>
            <person name="Chen X."/>
        </authorList>
    </citation>
    <scope>NUCLEOTIDE SEQUENCE [LARGE SCALE GENOMIC DNA]</scope>
    <source>
        <strain evidence="3">MN2024</strain>
        <tissue evidence="3">Gills</tissue>
    </source>
</reference>
<dbReference type="InterPro" id="IPR002557">
    <property type="entry name" value="Chitin-bd_dom"/>
</dbReference>
<feature type="domain" description="Chitin-binding type-2" evidence="2">
    <location>
        <begin position="214"/>
        <end position="269"/>
    </location>
</feature>
<keyword evidence="1" id="KW-0732">Signal</keyword>
<evidence type="ECO:0000256" key="1">
    <source>
        <dbReference type="SAM" id="SignalP"/>
    </source>
</evidence>
<dbReference type="InterPro" id="IPR036508">
    <property type="entry name" value="Chitin-bd_dom_sf"/>
</dbReference>
<dbReference type="EMBL" id="JBJQND010000019">
    <property type="protein sequence ID" value="KAL3831419.1"/>
    <property type="molecule type" value="Genomic_DNA"/>
</dbReference>
<sequence length="601" mass="67303">MCVASVLFTFLLVVRSNGQIAPTPSLDMQTSANTTTAAMVRPKTTSSTGAVANPPSLSTGNISAIQAAANEYYRITVVNSSVCHEFGCTEPTCKVPYRNDCRNYIDCVIESFAPEVRYKAILMDCGFGTFWDQAQYTCVHVKNATCEFSVDKCSISDKPSIDHRDDNCRTHWHCILGRSYPACCPPRLRYDEVSGQCVEDPDCVMPCPMYFKYQDPCFSTNRPSVDFVDDNCRTYWTCKEGRFFHTCCPPDMRYDDKSAQCLNDSTCKQSCPIIDDLCADSKKISYSYNDNNCRTYIYCGSGEPQPACCPSGFRYDNQSQSCLLDASCDHEICPDQFIEIKTCLYEKYDPEGRYFYIRGHQPQPCSPTVLFNETTCGCTIPRNQSTAGCKIDLNITFHHGEMIDKAENTWLETSASLKLPNQQEPYATFRNGDSVILVRKYDHVALDKVFTKLSFIPDTASTTDKQILISNCKTKASSSDSPSFDVRLDPSGILIQMKTDSDSANLTLPYQKGIKNTLYISYDLQRVVARVETIDPSTKQIKSSEKEQSLQGKIVAGIIPLMVGACEYTAQKYLNGFFGKIDEIVFARCVVDGMMPVNQEQ</sequence>
<dbReference type="Proteomes" id="UP001634394">
    <property type="component" value="Unassembled WGS sequence"/>
</dbReference>
<evidence type="ECO:0000313" key="4">
    <source>
        <dbReference type="Proteomes" id="UP001634394"/>
    </source>
</evidence>
<evidence type="ECO:0000313" key="3">
    <source>
        <dbReference type="EMBL" id="KAL3831419.1"/>
    </source>
</evidence>
<keyword evidence="4" id="KW-1185">Reference proteome</keyword>
<feature type="signal peptide" evidence="1">
    <location>
        <begin position="1"/>
        <end position="18"/>
    </location>
</feature>
<dbReference type="AlphaFoldDB" id="A0ABD3T3C0"/>
<feature type="domain" description="Chitin-binding type-2" evidence="2">
    <location>
        <begin position="275"/>
        <end position="330"/>
    </location>
</feature>
<name>A0ABD3T3C0_SINWO</name>
<proteinExistence type="predicted"/>
<gene>
    <name evidence="3" type="ORF">ACJMK2_023170</name>
</gene>
<organism evidence="3 4">
    <name type="scientific">Sinanodonta woodiana</name>
    <name type="common">Chinese pond mussel</name>
    <name type="synonym">Anodonta woodiana</name>
    <dbReference type="NCBI Taxonomy" id="1069815"/>
    <lineage>
        <taxon>Eukaryota</taxon>
        <taxon>Metazoa</taxon>
        <taxon>Spiralia</taxon>
        <taxon>Lophotrochozoa</taxon>
        <taxon>Mollusca</taxon>
        <taxon>Bivalvia</taxon>
        <taxon>Autobranchia</taxon>
        <taxon>Heteroconchia</taxon>
        <taxon>Palaeoheterodonta</taxon>
        <taxon>Unionida</taxon>
        <taxon>Unionoidea</taxon>
        <taxon>Unionidae</taxon>
        <taxon>Unioninae</taxon>
        <taxon>Sinanodonta</taxon>
    </lineage>
</organism>
<protein>
    <recommendedName>
        <fullName evidence="2">Chitin-binding type-2 domain-containing protein</fullName>
    </recommendedName>
</protein>
<comment type="caution">
    <text evidence="3">The sequence shown here is derived from an EMBL/GenBank/DDBJ whole genome shotgun (WGS) entry which is preliminary data.</text>
</comment>
<dbReference type="SUPFAM" id="SSF57625">
    <property type="entry name" value="Invertebrate chitin-binding proteins"/>
    <property type="match status" value="2"/>
</dbReference>
<dbReference type="PROSITE" id="PS50940">
    <property type="entry name" value="CHIT_BIND_II"/>
    <property type="match status" value="2"/>
</dbReference>
<feature type="chain" id="PRO_5044788828" description="Chitin-binding type-2 domain-containing protein" evidence="1">
    <location>
        <begin position="19"/>
        <end position="601"/>
    </location>
</feature>
<dbReference type="Gene3D" id="2.170.140.10">
    <property type="entry name" value="Chitin binding domain"/>
    <property type="match status" value="1"/>
</dbReference>
<dbReference type="SMART" id="SM00494">
    <property type="entry name" value="ChtBD2"/>
    <property type="match status" value="4"/>
</dbReference>